<keyword evidence="2" id="KW-1185">Reference proteome</keyword>
<reference evidence="1" key="1">
    <citation type="submission" date="2022-12" db="EMBL/GenBank/DDBJ databases">
        <title>Genome Sequence of Lasiodiplodia mahajangana.</title>
        <authorList>
            <person name="Buettner E."/>
        </authorList>
    </citation>
    <scope>NUCLEOTIDE SEQUENCE</scope>
    <source>
        <strain evidence="1">VT137</strain>
    </source>
</reference>
<sequence length="320" mass="35506">MTPSHPYDLEAAIMDFFTLKSTDRKTCDTTAEQLVGGRAAPVAIQGNCSYTVYAGPQAEFVVQFRPKSLSLTLGNNKIARRIHGPLVPEIDECCQLGDEDQGEPLIVYIMPRMQGTSYLDFTRMNAMPNNSKEMKACRKALMADAAKFFSTSWKSPQPVTVDFRKNLEYKFCEDLALLSERLPSRFSPSVQKCLDSMERVLSLPAVLLHNDFSTANIIVDEISCSLVGVLDWGEAGICTFGQNLHFIQNLTCQLDPNEGWKPLDDFGALQTTFWATLQDEAGGLPAETMETIKIASVMGLLLYRGLYPTPSTYAHAYADL</sequence>
<protein>
    <submittedName>
        <fullName evidence="1">Uncharacterized protein</fullName>
    </submittedName>
</protein>
<name>A0ACC2JPQ8_9PEZI</name>
<comment type="caution">
    <text evidence="1">The sequence shown here is derived from an EMBL/GenBank/DDBJ whole genome shotgun (WGS) entry which is preliminary data.</text>
</comment>
<proteinExistence type="predicted"/>
<evidence type="ECO:0000313" key="1">
    <source>
        <dbReference type="EMBL" id="KAJ8129446.1"/>
    </source>
</evidence>
<organism evidence="1 2">
    <name type="scientific">Lasiodiplodia mahajangana</name>
    <dbReference type="NCBI Taxonomy" id="1108764"/>
    <lineage>
        <taxon>Eukaryota</taxon>
        <taxon>Fungi</taxon>
        <taxon>Dikarya</taxon>
        <taxon>Ascomycota</taxon>
        <taxon>Pezizomycotina</taxon>
        <taxon>Dothideomycetes</taxon>
        <taxon>Dothideomycetes incertae sedis</taxon>
        <taxon>Botryosphaeriales</taxon>
        <taxon>Botryosphaeriaceae</taxon>
        <taxon>Lasiodiplodia</taxon>
    </lineage>
</organism>
<dbReference type="EMBL" id="JAPUUL010000760">
    <property type="protein sequence ID" value="KAJ8129446.1"/>
    <property type="molecule type" value="Genomic_DNA"/>
</dbReference>
<dbReference type="Proteomes" id="UP001153332">
    <property type="component" value="Unassembled WGS sequence"/>
</dbReference>
<gene>
    <name evidence="1" type="ORF">O1611_g4183</name>
</gene>
<evidence type="ECO:0000313" key="2">
    <source>
        <dbReference type="Proteomes" id="UP001153332"/>
    </source>
</evidence>
<accession>A0ACC2JPQ8</accession>